<gene>
    <name evidence="1" type="ORF">SAMN05421743_13020</name>
</gene>
<dbReference type="STRING" id="571932.SAMN05421743_13020"/>
<evidence type="ECO:0000313" key="2">
    <source>
        <dbReference type="Proteomes" id="UP000198584"/>
    </source>
</evidence>
<proteinExistence type="predicted"/>
<dbReference type="OrthoDB" id="2475673at2"/>
<organism evidence="1 2">
    <name type="scientific">Thalassobacillus cyri</name>
    <dbReference type="NCBI Taxonomy" id="571932"/>
    <lineage>
        <taxon>Bacteria</taxon>
        <taxon>Bacillati</taxon>
        <taxon>Bacillota</taxon>
        <taxon>Bacilli</taxon>
        <taxon>Bacillales</taxon>
        <taxon>Bacillaceae</taxon>
        <taxon>Thalassobacillus</taxon>
    </lineage>
</organism>
<evidence type="ECO:0000313" key="1">
    <source>
        <dbReference type="EMBL" id="SEB21019.1"/>
    </source>
</evidence>
<sequence>MKIWMLILGMTVVFITAGCQPEAAEQKESSSVSTEAVDATLRDNEVVRIGDEVFLDEDLTLYTLMQQVKIELLRHQDEQQLSGDALADRQEYWEDQMAYLDNYNVQLNHLIELNAMALLAEEKNYFIPAEKIESQLGGLKEKIAEAERAAALVEAYGQENFNQAIRPYLEASMLRDRVSEDLLKELEQENPDASEQELNYLLAQRFEGLYRDQLESLEIDVRAGR</sequence>
<evidence type="ECO:0008006" key="3">
    <source>
        <dbReference type="Google" id="ProtNLM"/>
    </source>
</evidence>
<dbReference type="EMBL" id="FNQR01000030">
    <property type="protein sequence ID" value="SEB21019.1"/>
    <property type="molecule type" value="Genomic_DNA"/>
</dbReference>
<name>A0A1H4HGN2_9BACI</name>
<keyword evidence="2" id="KW-1185">Reference proteome</keyword>
<reference evidence="1 2" key="1">
    <citation type="submission" date="2016-10" db="EMBL/GenBank/DDBJ databases">
        <authorList>
            <person name="de Groot N.N."/>
        </authorList>
    </citation>
    <scope>NUCLEOTIDE SEQUENCE [LARGE SCALE GENOMIC DNA]</scope>
    <source>
        <strain evidence="1 2">CCM7597</strain>
    </source>
</reference>
<accession>A0A1H4HGN2</accession>
<dbReference type="Proteomes" id="UP000198584">
    <property type="component" value="Unassembled WGS sequence"/>
</dbReference>
<dbReference type="PROSITE" id="PS51257">
    <property type="entry name" value="PROKAR_LIPOPROTEIN"/>
    <property type="match status" value="1"/>
</dbReference>
<protein>
    <recommendedName>
        <fullName evidence="3">SurA N-terminal domain-containing protein</fullName>
    </recommendedName>
</protein>
<dbReference type="AlphaFoldDB" id="A0A1H4HGN2"/>
<dbReference type="RefSeq" id="WP_093046949.1">
    <property type="nucleotide sequence ID" value="NZ_FNQR01000030.1"/>
</dbReference>